<reference evidence="1" key="1">
    <citation type="submission" date="2018-02" db="EMBL/GenBank/DDBJ databases">
        <title>Rhizophora mucronata_Transcriptome.</title>
        <authorList>
            <person name="Meera S.P."/>
            <person name="Sreeshan A."/>
            <person name="Augustine A."/>
        </authorList>
    </citation>
    <scope>NUCLEOTIDE SEQUENCE</scope>
    <source>
        <tissue evidence="1">Leaf</tissue>
    </source>
</reference>
<dbReference type="AlphaFoldDB" id="A0A2P2R5G1"/>
<sequence>MVSCFCFLTFTSSYIVKF</sequence>
<accession>A0A2P2R5G1</accession>
<organism evidence="1">
    <name type="scientific">Rhizophora mucronata</name>
    <name type="common">Asiatic mangrove</name>
    <dbReference type="NCBI Taxonomy" id="61149"/>
    <lineage>
        <taxon>Eukaryota</taxon>
        <taxon>Viridiplantae</taxon>
        <taxon>Streptophyta</taxon>
        <taxon>Embryophyta</taxon>
        <taxon>Tracheophyta</taxon>
        <taxon>Spermatophyta</taxon>
        <taxon>Magnoliopsida</taxon>
        <taxon>eudicotyledons</taxon>
        <taxon>Gunneridae</taxon>
        <taxon>Pentapetalae</taxon>
        <taxon>rosids</taxon>
        <taxon>fabids</taxon>
        <taxon>Malpighiales</taxon>
        <taxon>Rhizophoraceae</taxon>
        <taxon>Rhizophora</taxon>
    </lineage>
</organism>
<dbReference type="EMBL" id="GGEC01093953">
    <property type="protein sequence ID" value="MBX74437.1"/>
    <property type="molecule type" value="Transcribed_RNA"/>
</dbReference>
<name>A0A2P2R5G1_RHIMU</name>
<evidence type="ECO:0000313" key="1">
    <source>
        <dbReference type="EMBL" id="MBX74437.1"/>
    </source>
</evidence>
<proteinExistence type="predicted"/>
<protein>
    <submittedName>
        <fullName evidence="1">Uncharacterized protein</fullName>
    </submittedName>
</protein>